<reference evidence="2 3" key="1">
    <citation type="submission" date="2006-02" db="EMBL/GenBank/DDBJ databases">
        <authorList>
            <person name="Amann R."/>
            <person name="Ferriera S."/>
            <person name="Johnson J."/>
            <person name="Kravitz S."/>
            <person name="Halpern A."/>
            <person name="Remington K."/>
            <person name="Beeson K."/>
            <person name="Tran B."/>
            <person name="Rogers Y.-H."/>
            <person name="Friedman R."/>
            <person name="Venter J.C."/>
        </authorList>
    </citation>
    <scope>NUCLEOTIDE SEQUENCE [LARGE SCALE GENOMIC DNA]</scope>
    <source>
        <strain evidence="2 3">DSM 3645</strain>
    </source>
</reference>
<protein>
    <submittedName>
        <fullName evidence="2">Uncharacterized protein</fullName>
    </submittedName>
</protein>
<dbReference type="OrthoDB" id="287300at2"/>
<gene>
    <name evidence="2" type="ORF">DSM3645_07510</name>
</gene>
<sequence length="395" mass="44448">MTRSISHTIGLLMLAGFSLLGHSLAHAEESERLGALIKQLGAKSFAKREAAVEAIAAFGIDAVPPLGETLESPDAMVRVYARYLITTILDKDRQQRIRTFQHGNGELPRWDTFCEIVGDGKNEREYFLGVSNREWELLTWVDWQPEGRELDKLEYANWQFLRERKHFQAPSKFDRSLLLLLMCESTNEEIQRYFDAGGGEIRVLWNMEDYGKFDQYVLSRLRNQWLLRCSQCETLDSEVRVGLLVRAMQSNLKGGAPLAKRMLSELGQLELDMYGEKSINWPIMTLAKCGSKSDSAALDPFLDDDRLITTSDGPVTAAPSQDDGSQSPQTCQVRDMALAAAIVVHGLDPRDFGFVKIQDAGTLPFLPSSVGFDTDEDRAAAFQKWSDLQRDSAER</sequence>
<dbReference type="Proteomes" id="UP000004358">
    <property type="component" value="Unassembled WGS sequence"/>
</dbReference>
<feature type="region of interest" description="Disordered" evidence="1">
    <location>
        <begin position="309"/>
        <end position="329"/>
    </location>
</feature>
<dbReference type="SUPFAM" id="SSF48371">
    <property type="entry name" value="ARM repeat"/>
    <property type="match status" value="1"/>
</dbReference>
<dbReference type="RefSeq" id="WP_002655098.1">
    <property type="nucleotide sequence ID" value="NZ_CH672377.1"/>
</dbReference>
<dbReference type="EMBL" id="AANZ01000019">
    <property type="protein sequence ID" value="EAQ78621.1"/>
    <property type="molecule type" value="Genomic_DNA"/>
</dbReference>
<evidence type="ECO:0000313" key="2">
    <source>
        <dbReference type="EMBL" id="EAQ78621.1"/>
    </source>
</evidence>
<dbReference type="InterPro" id="IPR011989">
    <property type="entry name" value="ARM-like"/>
</dbReference>
<dbReference type="STRING" id="314230.DSM3645_07510"/>
<dbReference type="AlphaFoldDB" id="A3ZXN7"/>
<evidence type="ECO:0000256" key="1">
    <source>
        <dbReference type="SAM" id="MobiDB-lite"/>
    </source>
</evidence>
<dbReference type="InterPro" id="IPR016024">
    <property type="entry name" value="ARM-type_fold"/>
</dbReference>
<comment type="caution">
    <text evidence="2">The sequence shown here is derived from an EMBL/GenBank/DDBJ whole genome shotgun (WGS) entry which is preliminary data.</text>
</comment>
<evidence type="ECO:0000313" key="3">
    <source>
        <dbReference type="Proteomes" id="UP000004358"/>
    </source>
</evidence>
<dbReference type="Gene3D" id="1.25.10.10">
    <property type="entry name" value="Leucine-rich Repeat Variant"/>
    <property type="match status" value="1"/>
</dbReference>
<name>A3ZXN7_9BACT</name>
<dbReference type="HOGENOM" id="CLU_697683_0_0_0"/>
<proteinExistence type="predicted"/>
<organism evidence="2 3">
    <name type="scientific">Blastopirellula marina DSM 3645</name>
    <dbReference type="NCBI Taxonomy" id="314230"/>
    <lineage>
        <taxon>Bacteria</taxon>
        <taxon>Pseudomonadati</taxon>
        <taxon>Planctomycetota</taxon>
        <taxon>Planctomycetia</taxon>
        <taxon>Pirellulales</taxon>
        <taxon>Pirellulaceae</taxon>
        <taxon>Blastopirellula</taxon>
    </lineage>
</organism>
<accession>A3ZXN7</accession>